<organism evidence="2 3">
    <name type="scientific">Collichthys lucidus</name>
    <name type="common">Big head croaker</name>
    <name type="synonym">Sciaena lucida</name>
    <dbReference type="NCBI Taxonomy" id="240159"/>
    <lineage>
        <taxon>Eukaryota</taxon>
        <taxon>Metazoa</taxon>
        <taxon>Chordata</taxon>
        <taxon>Craniata</taxon>
        <taxon>Vertebrata</taxon>
        <taxon>Euteleostomi</taxon>
        <taxon>Actinopterygii</taxon>
        <taxon>Neopterygii</taxon>
        <taxon>Teleostei</taxon>
        <taxon>Neoteleostei</taxon>
        <taxon>Acanthomorphata</taxon>
        <taxon>Eupercaria</taxon>
        <taxon>Sciaenidae</taxon>
        <taxon>Collichthys</taxon>
    </lineage>
</organism>
<keyword evidence="3" id="KW-1185">Reference proteome</keyword>
<name>A0A4U5UFM5_COLLU</name>
<dbReference type="EMBL" id="CM014083">
    <property type="protein sequence ID" value="TKS72870.1"/>
    <property type="molecule type" value="Genomic_DNA"/>
</dbReference>
<proteinExistence type="predicted"/>
<feature type="compositionally biased region" description="Basic and acidic residues" evidence="1">
    <location>
        <begin position="80"/>
        <end position="95"/>
    </location>
</feature>
<accession>A0A4U5UFM5</accession>
<sequence length="276" mass="29306">MTTVAMVTVPRSKGPLTWEDANITGHPPVCPVVQTQAEDAAAAAAVSGTHRPLHGVAVSDPPPAPTLPGPDRAPSSSRSPRRDAQPRSRHAIDPDRSVLSITSMFLSNKTQLPVGHSGFPNPGSASTAAEFHWKPVRVLLVVTVSPPGNPVRPVAPVSNQERGRGRASDLFYMIEREREMGEDGWAYVAAEEEVEEVEILSLRFAASLDPADTRSAAATTAVASQGESPLSLSPPFVGICGRVSPAAELGSSSCQRVDWQQEELITLCCSADFCQR</sequence>
<protein>
    <submittedName>
        <fullName evidence="2">Uncharacterized protein</fullName>
    </submittedName>
</protein>
<feature type="region of interest" description="Disordered" evidence="1">
    <location>
        <begin position="41"/>
        <end position="95"/>
    </location>
</feature>
<evidence type="ECO:0000256" key="1">
    <source>
        <dbReference type="SAM" id="MobiDB-lite"/>
    </source>
</evidence>
<dbReference type="Proteomes" id="UP000298787">
    <property type="component" value="Chromosome 6"/>
</dbReference>
<evidence type="ECO:0000313" key="2">
    <source>
        <dbReference type="EMBL" id="TKS72870.1"/>
    </source>
</evidence>
<feature type="compositionally biased region" description="Low complexity" evidence="1">
    <location>
        <begin position="69"/>
        <end position="78"/>
    </location>
</feature>
<gene>
    <name evidence="2" type="ORF">D9C73_006947</name>
</gene>
<evidence type="ECO:0000313" key="3">
    <source>
        <dbReference type="Proteomes" id="UP000298787"/>
    </source>
</evidence>
<dbReference type="AlphaFoldDB" id="A0A4U5UFM5"/>
<reference evidence="2 3" key="1">
    <citation type="submission" date="2019-01" db="EMBL/GenBank/DDBJ databases">
        <title>Genome Assembly of Collichthys lucidus.</title>
        <authorList>
            <person name="Cai M."/>
            <person name="Xiao S."/>
        </authorList>
    </citation>
    <scope>NUCLEOTIDE SEQUENCE [LARGE SCALE GENOMIC DNA]</scope>
    <source>
        <strain evidence="2">JT15FE1705JMU</strain>
        <tissue evidence="2">Muscle</tissue>
    </source>
</reference>